<reference evidence="1 2" key="1">
    <citation type="journal article" date="2018" name="Sci. Rep.">
        <title>Genomic signatures of local adaptation to the degree of environmental predictability in rotifers.</title>
        <authorList>
            <person name="Franch-Gras L."/>
            <person name="Hahn C."/>
            <person name="Garcia-Roger E.M."/>
            <person name="Carmona M.J."/>
            <person name="Serra M."/>
            <person name="Gomez A."/>
        </authorList>
    </citation>
    <scope>NUCLEOTIDE SEQUENCE [LARGE SCALE GENOMIC DNA]</scope>
    <source>
        <strain evidence="1">HYR1</strain>
    </source>
</reference>
<evidence type="ECO:0000313" key="1">
    <source>
        <dbReference type="EMBL" id="RNA38143.1"/>
    </source>
</evidence>
<dbReference type="EMBL" id="REGN01000911">
    <property type="protein sequence ID" value="RNA38143.1"/>
    <property type="molecule type" value="Genomic_DNA"/>
</dbReference>
<keyword evidence="2" id="KW-1185">Reference proteome</keyword>
<gene>
    <name evidence="1" type="ORF">BpHYR1_008731</name>
</gene>
<protein>
    <submittedName>
        <fullName evidence="1">Uncharacterized protein</fullName>
    </submittedName>
</protein>
<dbReference type="AlphaFoldDB" id="A0A3M7SQR6"/>
<name>A0A3M7SQR6_BRAPC</name>
<comment type="caution">
    <text evidence="1">The sequence shown here is derived from an EMBL/GenBank/DDBJ whole genome shotgun (WGS) entry which is preliminary data.</text>
</comment>
<sequence length="76" mass="9353">MIIWSVLVEWGWKERELCLKQKERETERERERKALLVCEEKLEKLLLRSQCFRLFGLSVFNRFIMLVALNLMNDFF</sequence>
<organism evidence="1 2">
    <name type="scientific">Brachionus plicatilis</name>
    <name type="common">Marine rotifer</name>
    <name type="synonym">Brachionus muelleri</name>
    <dbReference type="NCBI Taxonomy" id="10195"/>
    <lineage>
        <taxon>Eukaryota</taxon>
        <taxon>Metazoa</taxon>
        <taxon>Spiralia</taxon>
        <taxon>Gnathifera</taxon>
        <taxon>Rotifera</taxon>
        <taxon>Eurotatoria</taxon>
        <taxon>Monogononta</taxon>
        <taxon>Pseudotrocha</taxon>
        <taxon>Ploima</taxon>
        <taxon>Brachionidae</taxon>
        <taxon>Brachionus</taxon>
    </lineage>
</organism>
<evidence type="ECO:0000313" key="2">
    <source>
        <dbReference type="Proteomes" id="UP000276133"/>
    </source>
</evidence>
<proteinExistence type="predicted"/>
<dbReference type="Proteomes" id="UP000276133">
    <property type="component" value="Unassembled WGS sequence"/>
</dbReference>
<accession>A0A3M7SQR6</accession>